<dbReference type="Pfam" id="PF11300">
    <property type="entry name" value="DUF3102"/>
    <property type="match status" value="1"/>
</dbReference>
<dbReference type="GO" id="GO:0003676">
    <property type="term" value="F:nucleic acid binding"/>
    <property type="evidence" value="ECO:0007669"/>
    <property type="project" value="InterPro"/>
</dbReference>
<dbReference type="GO" id="GO:0032259">
    <property type="term" value="P:methylation"/>
    <property type="evidence" value="ECO:0007669"/>
    <property type="project" value="UniProtKB-KW"/>
</dbReference>
<comment type="caution">
    <text evidence="4">The sequence shown here is derived from an EMBL/GenBank/DDBJ whole genome shotgun (WGS) entry which is preliminary data.</text>
</comment>
<organism evidence="4">
    <name type="scientific">marine sediment metagenome</name>
    <dbReference type="NCBI Taxonomy" id="412755"/>
    <lineage>
        <taxon>unclassified sequences</taxon>
        <taxon>metagenomes</taxon>
        <taxon>ecological metagenomes</taxon>
    </lineage>
</organism>
<dbReference type="InterPro" id="IPR007757">
    <property type="entry name" value="MT-A70-like"/>
</dbReference>
<dbReference type="PANTHER" id="PTHR12829:SF7">
    <property type="entry name" value="N6-ADENOSINE-METHYLTRANSFERASE CATALYTIC SUBUNIT"/>
    <property type="match status" value="1"/>
</dbReference>
<dbReference type="PROSITE" id="PS51143">
    <property type="entry name" value="MT_A70"/>
    <property type="match status" value="1"/>
</dbReference>
<evidence type="ECO:0000256" key="3">
    <source>
        <dbReference type="ARBA" id="ARBA00022691"/>
    </source>
</evidence>
<feature type="non-terminal residue" evidence="4">
    <location>
        <position position="242"/>
    </location>
</feature>
<gene>
    <name evidence="4" type="ORF">S12H4_50989</name>
</gene>
<dbReference type="EMBL" id="BARW01032180">
    <property type="protein sequence ID" value="GAJ10414.1"/>
    <property type="molecule type" value="Genomic_DNA"/>
</dbReference>
<dbReference type="Pfam" id="PF05063">
    <property type="entry name" value="MT-A70"/>
    <property type="match status" value="1"/>
</dbReference>
<sequence length="242" mass="28027">LEEAAFSINQLGKNMAEHAYFIGEILCWIKPQLKHGEFMDWIEANVWFKRSTAGNFMVFARKCNDSGFLLEQAHYLESAKLPKFGNIETPELPAGKFNVLYADPPWQYSNTGFRESAEHQYSTMPVEEICALPIQELITDKAVLFLWVTNAFINEGLQVCEAWNFSYKTNFVWIKNRGQWMGWFSRGKHELLFIATRGEGMHPRERPDSYFEAKIRKHSLKIWSHSCLRSTLVSISDKSSLS</sequence>
<keyword evidence="1" id="KW-0489">Methyltransferase</keyword>
<reference evidence="4" key="1">
    <citation type="journal article" date="2014" name="Front. Microbiol.">
        <title>High frequency of phylogenetically diverse reductive dehalogenase-homologous genes in deep subseafloor sedimentary metagenomes.</title>
        <authorList>
            <person name="Kawai M."/>
            <person name="Futagami T."/>
            <person name="Toyoda A."/>
            <person name="Takaki Y."/>
            <person name="Nishi S."/>
            <person name="Hori S."/>
            <person name="Arai W."/>
            <person name="Tsubouchi T."/>
            <person name="Morono Y."/>
            <person name="Uchiyama I."/>
            <person name="Ito T."/>
            <person name="Fujiyama A."/>
            <person name="Inagaki F."/>
            <person name="Takami H."/>
        </authorList>
    </citation>
    <scope>NUCLEOTIDE SEQUENCE</scope>
    <source>
        <strain evidence="4">Expedition CK06-06</strain>
    </source>
</reference>
<evidence type="ECO:0000256" key="2">
    <source>
        <dbReference type="ARBA" id="ARBA00022679"/>
    </source>
</evidence>
<name>X1TYR3_9ZZZZ</name>
<evidence type="ECO:0000256" key="1">
    <source>
        <dbReference type="ARBA" id="ARBA00022603"/>
    </source>
</evidence>
<dbReference type="PROSITE" id="PS00092">
    <property type="entry name" value="N6_MTASE"/>
    <property type="match status" value="1"/>
</dbReference>
<dbReference type="InterPro" id="IPR002052">
    <property type="entry name" value="DNA_methylase_N6_adenine_CS"/>
</dbReference>
<protein>
    <recommendedName>
        <fullName evidence="5">DNA methylase N-4/N-6 domain-containing protein</fullName>
    </recommendedName>
</protein>
<keyword evidence="2" id="KW-0808">Transferase</keyword>
<dbReference type="InterPro" id="IPR021451">
    <property type="entry name" value="DUF3102"/>
</dbReference>
<proteinExistence type="predicted"/>
<dbReference type="PANTHER" id="PTHR12829">
    <property type="entry name" value="N6-ADENOSINE-METHYLTRANSFERASE"/>
    <property type="match status" value="1"/>
</dbReference>
<dbReference type="InterPro" id="IPR029063">
    <property type="entry name" value="SAM-dependent_MTases_sf"/>
</dbReference>
<dbReference type="AlphaFoldDB" id="X1TYR3"/>
<dbReference type="Gene3D" id="3.40.50.150">
    <property type="entry name" value="Vaccinia Virus protein VP39"/>
    <property type="match status" value="1"/>
</dbReference>
<evidence type="ECO:0008006" key="5">
    <source>
        <dbReference type="Google" id="ProtNLM"/>
    </source>
</evidence>
<dbReference type="GO" id="GO:0001734">
    <property type="term" value="F:mRNA m(6)A methyltransferase activity"/>
    <property type="evidence" value="ECO:0007669"/>
    <property type="project" value="UniProtKB-ARBA"/>
</dbReference>
<accession>X1TYR3</accession>
<evidence type="ECO:0000313" key="4">
    <source>
        <dbReference type="EMBL" id="GAJ10414.1"/>
    </source>
</evidence>
<feature type="non-terminal residue" evidence="4">
    <location>
        <position position="1"/>
    </location>
</feature>
<keyword evidence="3" id="KW-0949">S-adenosyl-L-methionine</keyword>
<dbReference type="SUPFAM" id="SSF53335">
    <property type="entry name" value="S-adenosyl-L-methionine-dependent methyltransferases"/>
    <property type="match status" value="1"/>
</dbReference>